<protein>
    <submittedName>
        <fullName evidence="2">Uncharacterized protein</fullName>
    </submittedName>
</protein>
<dbReference type="AlphaFoldDB" id="A0A6N2R4G1"/>
<accession>A0A6N2R4G1</accession>
<organism evidence="2">
    <name type="scientific">Akkermansia muciniphila</name>
    <dbReference type="NCBI Taxonomy" id="239935"/>
    <lineage>
        <taxon>Bacteria</taxon>
        <taxon>Pseudomonadati</taxon>
        <taxon>Verrucomicrobiota</taxon>
        <taxon>Verrucomicrobiia</taxon>
        <taxon>Verrucomicrobiales</taxon>
        <taxon>Akkermansiaceae</taxon>
        <taxon>Akkermansia</taxon>
    </lineage>
</organism>
<feature type="signal peptide" evidence="1">
    <location>
        <begin position="1"/>
        <end position="18"/>
    </location>
</feature>
<keyword evidence="1" id="KW-0732">Signal</keyword>
<evidence type="ECO:0000256" key="1">
    <source>
        <dbReference type="SAM" id="SignalP"/>
    </source>
</evidence>
<reference evidence="2" key="1">
    <citation type="submission" date="2019-11" db="EMBL/GenBank/DDBJ databases">
        <authorList>
            <person name="Feng L."/>
        </authorList>
    </citation>
    <scope>NUCLEOTIDE SEQUENCE</scope>
    <source>
        <strain evidence="2">AMuciniphilaLFYP55</strain>
    </source>
</reference>
<proteinExistence type="predicted"/>
<gene>
    <name evidence="2" type="ORF">AMLFYP55_00168</name>
</gene>
<dbReference type="GeneID" id="84024734"/>
<dbReference type="RefSeq" id="WP_022396535.1">
    <property type="nucleotide sequence ID" value="NZ_CACRSS010000001.1"/>
</dbReference>
<sequence>MKPLLPLLLIALFPGLCAAAKTAEPAMPERLEKREAATRITYQGGDGSSFEKAVVIAGAKSSMDGVPAERKWLKKKYGNYEKLKQALVKEGGKYYDLVTIRTKKGKELVVYFDISGFFNREE</sequence>
<feature type="chain" id="PRO_5026995927" evidence="1">
    <location>
        <begin position="19"/>
        <end position="122"/>
    </location>
</feature>
<evidence type="ECO:0000313" key="2">
    <source>
        <dbReference type="EMBL" id="VYS75011.1"/>
    </source>
</evidence>
<name>A0A6N2R4G1_9BACT</name>
<dbReference type="EMBL" id="CACRSS010000001">
    <property type="protein sequence ID" value="VYS75011.1"/>
    <property type="molecule type" value="Genomic_DNA"/>
</dbReference>
<dbReference type="OrthoDB" id="198842at2"/>